<dbReference type="Pfam" id="PF13439">
    <property type="entry name" value="Glyco_transf_4"/>
    <property type="match status" value="1"/>
</dbReference>
<dbReference type="AlphaFoldDB" id="A0A511N407"/>
<feature type="domain" description="Glycosyltransferase subfamily 4-like N-terminal" evidence="2">
    <location>
        <begin position="14"/>
        <end position="176"/>
    </location>
</feature>
<dbReference type="Pfam" id="PF00534">
    <property type="entry name" value="Glycos_transf_1"/>
    <property type="match status" value="1"/>
</dbReference>
<evidence type="ECO:0000259" key="1">
    <source>
        <dbReference type="Pfam" id="PF00534"/>
    </source>
</evidence>
<evidence type="ECO:0000259" key="2">
    <source>
        <dbReference type="Pfam" id="PF13439"/>
    </source>
</evidence>
<protein>
    <submittedName>
        <fullName evidence="3">Glycosyl transferase</fullName>
    </submittedName>
</protein>
<dbReference type="RefSeq" id="WP_146885968.1">
    <property type="nucleotide sequence ID" value="NZ_BJXB01000014.1"/>
</dbReference>
<dbReference type="PANTHER" id="PTHR12526">
    <property type="entry name" value="GLYCOSYLTRANSFERASE"/>
    <property type="match status" value="1"/>
</dbReference>
<evidence type="ECO:0000313" key="3">
    <source>
        <dbReference type="EMBL" id="GEM47593.1"/>
    </source>
</evidence>
<accession>A0A511N407</accession>
<reference evidence="3 4" key="1">
    <citation type="submission" date="2019-07" db="EMBL/GenBank/DDBJ databases">
        <title>Whole genome shotgun sequence of Deinococcus cellulosilyticus NBRC 106333.</title>
        <authorList>
            <person name="Hosoyama A."/>
            <person name="Uohara A."/>
            <person name="Ohji S."/>
            <person name="Ichikawa N."/>
        </authorList>
    </citation>
    <scope>NUCLEOTIDE SEQUENCE [LARGE SCALE GENOMIC DNA]</scope>
    <source>
        <strain evidence="3 4">NBRC 106333</strain>
    </source>
</reference>
<keyword evidence="3" id="KW-0808">Transferase</keyword>
<dbReference type="Gene3D" id="3.40.50.2000">
    <property type="entry name" value="Glycogen Phosphorylase B"/>
    <property type="match status" value="2"/>
</dbReference>
<dbReference type="GO" id="GO:0016757">
    <property type="term" value="F:glycosyltransferase activity"/>
    <property type="evidence" value="ECO:0007669"/>
    <property type="project" value="InterPro"/>
</dbReference>
<name>A0A511N407_DEIC1</name>
<dbReference type="Proteomes" id="UP000321306">
    <property type="component" value="Unassembled WGS sequence"/>
</dbReference>
<dbReference type="InterPro" id="IPR001296">
    <property type="entry name" value="Glyco_trans_1"/>
</dbReference>
<dbReference type="SUPFAM" id="SSF53756">
    <property type="entry name" value="UDP-Glycosyltransferase/glycogen phosphorylase"/>
    <property type="match status" value="1"/>
</dbReference>
<organism evidence="3 4">
    <name type="scientific">Deinococcus cellulosilyticus (strain DSM 18568 / NBRC 106333 / KACC 11606 / 5516J-15)</name>
    <dbReference type="NCBI Taxonomy" id="1223518"/>
    <lineage>
        <taxon>Bacteria</taxon>
        <taxon>Thermotogati</taxon>
        <taxon>Deinococcota</taxon>
        <taxon>Deinococci</taxon>
        <taxon>Deinococcales</taxon>
        <taxon>Deinococcaceae</taxon>
        <taxon>Deinococcus</taxon>
    </lineage>
</organism>
<evidence type="ECO:0000313" key="4">
    <source>
        <dbReference type="Proteomes" id="UP000321306"/>
    </source>
</evidence>
<keyword evidence="4" id="KW-1185">Reference proteome</keyword>
<dbReference type="OrthoDB" id="9762705at2"/>
<gene>
    <name evidence="3" type="ORF">DC3_32280</name>
</gene>
<sequence length="365" mass="40517">MKKVVMLIPDLSGGGAERIFINLANEIANNHKNYKVWVIVFEAGDDSYKDLIKNTVQIINLNTRSRFAVFPLFAKLREIKPDYVLATRTLANLLAVVVGLMLKIIGQRTKIVLREANTLSVYGNASAGAKAKIVDKLVGILYPRADSLIAVSEGVRLDLEQNFHVKKHKIKTINNPLLDHIEDLEAIAPIKVDKPYILGVGRFAPQKDFNTLIMAFSEVRKHRDCKLVLLGKGALKDEYLQLAESLGCKQDIEMPGFVSNPIPYFRGAEVFVLSSKWEGLPGVLIQALAYGSKVVSTDCPSGPREILEDGRLGGLVPIGSPQLLADQILESMSKEPPVLKERFAYMYDKYGIGPNTKRYLEVLND</sequence>
<comment type="caution">
    <text evidence="3">The sequence shown here is derived from an EMBL/GenBank/DDBJ whole genome shotgun (WGS) entry which is preliminary data.</text>
</comment>
<dbReference type="CDD" id="cd03811">
    <property type="entry name" value="GT4_GT28_WabH-like"/>
    <property type="match status" value="1"/>
</dbReference>
<dbReference type="EMBL" id="BJXB01000014">
    <property type="protein sequence ID" value="GEM47593.1"/>
    <property type="molecule type" value="Genomic_DNA"/>
</dbReference>
<proteinExistence type="predicted"/>
<feature type="domain" description="Glycosyl transferase family 1" evidence="1">
    <location>
        <begin position="183"/>
        <end position="335"/>
    </location>
</feature>
<dbReference type="InterPro" id="IPR028098">
    <property type="entry name" value="Glyco_trans_4-like_N"/>
</dbReference>